<dbReference type="KEGG" id="ker:91106772"/>
<keyword evidence="2" id="KW-0378">Hydrolase</keyword>
<dbReference type="InterPro" id="IPR051132">
    <property type="entry name" value="3-5_Exonuclease_domain"/>
</dbReference>
<dbReference type="PANTHER" id="PTHR13620">
    <property type="entry name" value="3-5 EXONUCLEASE"/>
    <property type="match status" value="1"/>
</dbReference>
<accession>A0AAX4KVL7</accession>
<feature type="compositionally biased region" description="Polar residues" evidence="3">
    <location>
        <begin position="315"/>
        <end position="329"/>
    </location>
</feature>
<dbReference type="PANTHER" id="PTHR13620:SF104">
    <property type="entry name" value="EXONUCLEASE 3'-5' DOMAIN-CONTAINING PROTEIN 2"/>
    <property type="match status" value="1"/>
</dbReference>
<dbReference type="GO" id="GO:0005634">
    <property type="term" value="C:nucleus"/>
    <property type="evidence" value="ECO:0007669"/>
    <property type="project" value="TreeGrafter"/>
</dbReference>
<dbReference type="GO" id="GO:0003676">
    <property type="term" value="F:nucleic acid binding"/>
    <property type="evidence" value="ECO:0007669"/>
    <property type="project" value="InterPro"/>
</dbReference>
<dbReference type="EMBL" id="CP144091">
    <property type="protein sequence ID" value="WWD09843.1"/>
    <property type="molecule type" value="Genomic_DNA"/>
</dbReference>
<feature type="region of interest" description="Disordered" evidence="3">
    <location>
        <begin position="144"/>
        <end position="276"/>
    </location>
</feature>
<dbReference type="GO" id="GO:0005737">
    <property type="term" value="C:cytoplasm"/>
    <property type="evidence" value="ECO:0007669"/>
    <property type="project" value="TreeGrafter"/>
</dbReference>
<feature type="compositionally biased region" description="Polar residues" evidence="3">
    <location>
        <begin position="230"/>
        <end position="252"/>
    </location>
</feature>
<feature type="compositionally biased region" description="Polar residues" evidence="3">
    <location>
        <begin position="144"/>
        <end position="153"/>
    </location>
</feature>
<dbReference type="InterPro" id="IPR012337">
    <property type="entry name" value="RNaseH-like_sf"/>
</dbReference>
<keyword evidence="6" id="KW-1185">Reference proteome</keyword>
<dbReference type="Proteomes" id="UP001358614">
    <property type="component" value="Chromosome 3"/>
</dbReference>
<evidence type="ECO:0000259" key="4">
    <source>
        <dbReference type="Pfam" id="PF01612"/>
    </source>
</evidence>
<evidence type="ECO:0000313" key="6">
    <source>
        <dbReference type="Proteomes" id="UP001358614"/>
    </source>
</evidence>
<dbReference type="Pfam" id="PF01612">
    <property type="entry name" value="DNA_pol_A_exo1"/>
    <property type="match status" value="1"/>
</dbReference>
<dbReference type="GO" id="GO:0006139">
    <property type="term" value="P:nucleobase-containing compound metabolic process"/>
    <property type="evidence" value="ECO:0007669"/>
    <property type="project" value="InterPro"/>
</dbReference>
<keyword evidence="1" id="KW-0540">Nuclease</keyword>
<dbReference type="InterPro" id="IPR002562">
    <property type="entry name" value="3'-5'_exonuclease_dom"/>
</dbReference>
<feature type="domain" description="3'-5' exonuclease" evidence="4">
    <location>
        <begin position="441"/>
        <end position="590"/>
    </location>
</feature>
<evidence type="ECO:0000256" key="3">
    <source>
        <dbReference type="SAM" id="MobiDB-lite"/>
    </source>
</evidence>
<protein>
    <recommendedName>
        <fullName evidence="4">3'-5' exonuclease domain-containing protein</fullName>
    </recommendedName>
</protein>
<feature type="compositionally biased region" description="Low complexity" evidence="3">
    <location>
        <begin position="158"/>
        <end position="183"/>
    </location>
</feature>
<name>A0AAX4KVL7_9TREE</name>
<feature type="compositionally biased region" description="Polar residues" evidence="3">
    <location>
        <begin position="192"/>
        <end position="205"/>
    </location>
</feature>
<dbReference type="SUPFAM" id="SSF53098">
    <property type="entry name" value="Ribonuclease H-like"/>
    <property type="match status" value="1"/>
</dbReference>
<dbReference type="Gene3D" id="3.30.420.10">
    <property type="entry name" value="Ribonuclease H-like superfamily/Ribonuclease H"/>
    <property type="match status" value="1"/>
</dbReference>
<dbReference type="InterPro" id="IPR036397">
    <property type="entry name" value="RNaseH_sf"/>
</dbReference>
<feature type="compositionally biased region" description="Low complexity" evidence="3">
    <location>
        <begin position="304"/>
        <end position="314"/>
    </location>
</feature>
<feature type="compositionally biased region" description="Low complexity" evidence="3">
    <location>
        <begin position="253"/>
        <end position="272"/>
    </location>
</feature>
<dbReference type="AlphaFoldDB" id="A0AAX4KVL7"/>
<dbReference type="GeneID" id="91106772"/>
<feature type="compositionally biased region" description="Low complexity" evidence="3">
    <location>
        <begin position="330"/>
        <end position="340"/>
    </location>
</feature>
<organism evidence="5 6">
    <name type="scientific">Kwoniella europaea PYCC6329</name>
    <dbReference type="NCBI Taxonomy" id="1423913"/>
    <lineage>
        <taxon>Eukaryota</taxon>
        <taxon>Fungi</taxon>
        <taxon>Dikarya</taxon>
        <taxon>Basidiomycota</taxon>
        <taxon>Agaricomycotina</taxon>
        <taxon>Tremellomycetes</taxon>
        <taxon>Tremellales</taxon>
        <taxon>Cryptococcaceae</taxon>
        <taxon>Kwoniella</taxon>
    </lineage>
</organism>
<sequence>MKVIVPLSAGRTKQTITSITTRQRVHLNRPKVPIQSTSITPTDLFSAPWQMSSSSWKTSHSLILNRGVHGILSRRHYSGSPISNVSDKLSSSEMASSSKNVVTPNKNITNTAKVIDLDLDLGIGVWEGKAVFTKEPLTVRSIRSNTFETPTSTKDQKPSGSSTSPILISSTPSPSPQTLSRPRAVPHYTSPLPRTTPTPIKQTLTELPPGQLIGSSQTHPSKPIHPFFNRTRTAPPTSQPRYTAQYSSTEAGSTQQSESQDSTSSSSRAPSTVDYNRDKELDLLAEEVGKLHFGYGHPPKPKSKSNPAPAPARSQSNENKQSKSPGQDMTTTTSDTKTSSGVSFKVISNDGKLQSRSHSHKPLDSPLFHYDQYSPKPQIAYTNSIEEANDLLGCLKGDILGFDLEWPPAGTYKISQPDGTTKNVKIGMTWDEKKGGYVFGQGRTALMQFADERLVVLVHLGEKMDIPPKAIEILRSPTIYKLGVQVRGDGQKLLRDFPQHFTSTSSSDIGIKGLLELSFLARGVDPIGTGPGNSLIGLSRLAERYLGKRLDKSLDVRKGNWFERLDQKQKDYAANDVYASLQIYKSLRRIAEDNEFEVDLNRYLSNVDNSAPVTRLSPTDKGEKMSGSQIQLGERIALLAEGVKSPSPAQLGALNDFVKGMSIEKSAEQKGIKVATVEGYICSALQIIGLDFLMEQERKRLWDEIPRNTYTWKRNKELYKVLKKEFDPDAISGSESETDNIP</sequence>
<dbReference type="GO" id="GO:0008408">
    <property type="term" value="F:3'-5' exonuclease activity"/>
    <property type="evidence" value="ECO:0007669"/>
    <property type="project" value="InterPro"/>
</dbReference>
<evidence type="ECO:0000313" key="5">
    <source>
        <dbReference type="EMBL" id="WWD09843.1"/>
    </source>
</evidence>
<gene>
    <name evidence="5" type="ORF">V865_007971</name>
</gene>
<dbReference type="RefSeq" id="XP_066087810.1">
    <property type="nucleotide sequence ID" value="XM_066231713.1"/>
</dbReference>
<evidence type="ECO:0000256" key="2">
    <source>
        <dbReference type="ARBA" id="ARBA00022801"/>
    </source>
</evidence>
<reference evidence="5 6" key="1">
    <citation type="submission" date="2024-01" db="EMBL/GenBank/DDBJ databases">
        <title>Comparative genomics of Cryptococcus and Kwoniella reveals pathogenesis evolution and contrasting modes of karyotype evolution via chromosome fusion or intercentromeric recombination.</title>
        <authorList>
            <person name="Coelho M.A."/>
            <person name="David-Palma M."/>
            <person name="Shea T."/>
            <person name="Bowers K."/>
            <person name="McGinley-Smith S."/>
            <person name="Mohammad A.W."/>
            <person name="Gnirke A."/>
            <person name="Yurkov A.M."/>
            <person name="Nowrousian M."/>
            <person name="Sun S."/>
            <person name="Cuomo C.A."/>
            <person name="Heitman J."/>
        </authorList>
    </citation>
    <scope>NUCLEOTIDE SEQUENCE [LARGE SCALE GENOMIC DNA]</scope>
    <source>
        <strain evidence="5 6">PYCC6329</strain>
    </source>
</reference>
<feature type="region of interest" description="Disordered" evidence="3">
    <location>
        <begin position="292"/>
        <end position="342"/>
    </location>
</feature>
<dbReference type="CDD" id="cd06141">
    <property type="entry name" value="WRN_exo"/>
    <property type="match status" value="1"/>
</dbReference>
<evidence type="ECO:0000256" key="1">
    <source>
        <dbReference type="ARBA" id="ARBA00022722"/>
    </source>
</evidence>
<proteinExistence type="predicted"/>